<feature type="compositionally biased region" description="Acidic residues" evidence="4">
    <location>
        <begin position="212"/>
        <end position="241"/>
    </location>
</feature>
<keyword evidence="3" id="KW-0862">Zinc</keyword>
<evidence type="ECO:0000256" key="3">
    <source>
        <dbReference type="ARBA" id="ARBA00022833"/>
    </source>
</evidence>
<evidence type="ECO:0000256" key="4">
    <source>
        <dbReference type="SAM" id="MobiDB-lite"/>
    </source>
</evidence>
<sequence length="742" mass="83754">MESQSNDISINDTAIQNITSISEQTPAILKSLKRGREQGPTQKRSRLENQEIHNSVSEVQEQNLLLQGNEVDIVSVSEPVEHAQPLDIISRQQVLSGEEKLDMLKRKELFRVEVVIEKIQMPNENVNRPKVEGTLNSLTVDDDLMDLIEGEISDLDSDLLLSSEDESAQSKNITSNEIAYKKVEQKNSLDKNAQMTYSASARGKKVVSKETSDEDIFDDSSDLDFFTEENSDTDYEDEDDEYKGPSVRDLNAFSPRRSERQRRPPEILAFSQSPTRQKVRPRRISQKLNNILEDESVQPTGTSKDHYQLQSNGSSVKKENHWDINDSNDNLSSENSDNSQSDYSSEVEKKENIRDTKLTLINNSTARTVICPSLPIPKSECKICGGLRPMSRLLSCHDCNLCVHSDCYGQVGYKDTPSIWRCDPCLNKKNPKVAKICKCVLCALPEGENNAMKRTAGYNWCHVICAAFFPQVSFRDAESVSMIEDVMNVDEISWKTVCFICKKIGGATLNCAHSDCQIAFHVTCAQKKSTCQICFEIIPNNELESDIDSIDFGNGIDGDLSPKIFCQNHRTSLATFVKLSDRGINDNFSAIYTFIRIHKQFQFQGAEERRRYRFRDLIFTNDRPPSIQDTTHSPSLSSFATLSLSLSSPPKECLSPTLHPNLASTGFSRPPPTVCAKCGTSASPMWWPRDKEQQENFLNCRDLGVKKIHGTKFPQLFSPLTFGRILGESICHKCYWKEKKNQ</sequence>
<dbReference type="AlphaFoldDB" id="A0A9N9GE17"/>
<dbReference type="SMART" id="SM00249">
    <property type="entry name" value="PHD"/>
    <property type="match status" value="2"/>
</dbReference>
<dbReference type="PROSITE" id="PS51805">
    <property type="entry name" value="EPHD"/>
    <property type="match status" value="1"/>
</dbReference>
<protein>
    <submittedName>
        <fullName evidence="6">11118_t:CDS:1</fullName>
    </submittedName>
</protein>
<dbReference type="GO" id="GO:0008270">
    <property type="term" value="F:zinc ion binding"/>
    <property type="evidence" value="ECO:0007669"/>
    <property type="project" value="UniProtKB-KW"/>
</dbReference>
<gene>
    <name evidence="6" type="ORF">ALEPTO_LOCUS7900</name>
</gene>
<dbReference type="InterPro" id="IPR001965">
    <property type="entry name" value="Znf_PHD"/>
</dbReference>
<dbReference type="SUPFAM" id="SSF57903">
    <property type="entry name" value="FYVE/PHD zinc finger"/>
    <property type="match status" value="1"/>
</dbReference>
<accession>A0A9N9GE17</accession>
<keyword evidence="1" id="KW-0479">Metal-binding</keyword>
<dbReference type="InterPro" id="IPR019787">
    <property type="entry name" value="Znf_PHD-finger"/>
</dbReference>
<feature type="domain" description="PHD-type" evidence="5">
    <location>
        <begin position="436"/>
        <end position="570"/>
    </location>
</feature>
<evidence type="ECO:0000256" key="2">
    <source>
        <dbReference type="ARBA" id="ARBA00022771"/>
    </source>
</evidence>
<dbReference type="Proteomes" id="UP000789508">
    <property type="component" value="Unassembled WGS sequence"/>
</dbReference>
<dbReference type="InterPro" id="IPR013083">
    <property type="entry name" value="Znf_RING/FYVE/PHD"/>
</dbReference>
<organism evidence="6 7">
    <name type="scientific">Ambispora leptoticha</name>
    <dbReference type="NCBI Taxonomy" id="144679"/>
    <lineage>
        <taxon>Eukaryota</taxon>
        <taxon>Fungi</taxon>
        <taxon>Fungi incertae sedis</taxon>
        <taxon>Mucoromycota</taxon>
        <taxon>Glomeromycotina</taxon>
        <taxon>Glomeromycetes</taxon>
        <taxon>Archaeosporales</taxon>
        <taxon>Ambisporaceae</taxon>
        <taxon>Ambispora</taxon>
    </lineage>
</organism>
<keyword evidence="7" id="KW-1185">Reference proteome</keyword>
<dbReference type="GO" id="GO:0036205">
    <property type="term" value="P:histone catabolic process"/>
    <property type="evidence" value="ECO:0007669"/>
    <property type="project" value="TreeGrafter"/>
</dbReference>
<name>A0A9N9GE17_9GLOM</name>
<evidence type="ECO:0000256" key="1">
    <source>
        <dbReference type="ARBA" id="ARBA00022723"/>
    </source>
</evidence>
<dbReference type="Pfam" id="PF13831">
    <property type="entry name" value="PHD_2"/>
    <property type="match status" value="1"/>
</dbReference>
<keyword evidence="2" id="KW-0863">Zinc-finger</keyword>
<proteinExistence type="predicted"/>
<feature type="compositionally biased region" description="Low complexity" evidence="4">
    <location>
        <begin position="325"/>
        <end position="344"/>
    </location>
</feature>
<dbReference type="EMBL" id="CAJVPS010003872">
    <property type="protein sequence ID" value="CAG8595510.1"/>
    <property type="molecule type" value="Genomic_DNA"/>
</dbReference>
<feature type="region of interest" description="Disordered" evidence="4">
    <location>
        <begin position="196"/>
        <end position="350"/>
    </location>
</feature>
<feature type="compositionally biased region" description="Polar residues" evidence="4">
    <location>
        <begin position="297"/>
        <end position="315"/>
    </location>
</feature>
<comment type="caution">
    <text evidence="6">The sequence shown here is derived from an EMBL/GenBank/DDBJ whole genome shotgun (WGS) entry which is preliminary data.</text>
</comment>
<dbReference type="PANTHER" id="PTHR47672">
    <property type="entry name" value="E3 UBIQUITIN-PROTEIN LIGASE SNT2"/>
    <property type="match status" value="1"/>
</dbReference>
<evidence type="ECO:0000313" key="7">
    <source>
        <dbReference type="Proteomes" id="UP000789508"/>
    </source>
</evidence>
<reference evidence="6" key="1">
    <citation type="submission" date="2021-06" db="EMBL/GenBank/DDBJ databases">
        <authorList>
            <person name="Kallberg Y."/>
            <person name="Tangrot J."/>
            <person name="Rosling A."/>
        </authorList>
    </citation>
    <scope>NUCLEOTIDE SEQUENCE</scope>
    <source>
        <strain evidence="6">FL130A</strain>
    </source>
</reference>
<dbReference type="OrthoDB" id="336088at2759"/>
<dbReference type="InterPro" id="IPR034732">
    <property type="entry name" value="EPHD"/>
</dbReference>
<evidence type="ECO:0000313" key="6">
    <source>
        <dbReference type="EMBL" id="CAG8595510.1"/>
    </source>
</evidence>
<dbReference type="GO" id="GO:0048189">
    <property type="term" value="C:Lid2 complex"/>
    <property type="evidence" value="ECO:0007669"/>
    <property type="project" value="TreeGrafter"/>
</dbReference>
<evidence type="ECO:0000259" key="5">
    <source>
        <dbReference type="PROSITE" id="PS51805"/>
    </source>
</evidence>
<dbReference type="GO" id="GO:0004842">
    <property type="term" value="F:ubiquitin-protein transferase activity"/>
    <property type="evidence" value="ECO:0007669"/>
    <property type="project" value="TreeGrafter"/>
</dbReference>
<dbReference type="InterPro" id="IPR011011">
    <property type="entry name" value="Znf_FYVE_PHD"/>
</dbReference>
<dbReference type="PANTHER" id="PTHR47672:SF1">
    <property type="entry name" value="E3 UBIQUITIN-PROTEIN LIGASE SNT2"/>
    <property type="match status" value="1"/>
</dbReference>
<feature type="compositionally biased region" description="Basic and acidic residues" evidence="4">
    <location>
        <begin position="256"/>
        <end position="265"/>
    </location>
</feature>
<dbReference type="InterPro" id="IPR029617">
    <property type="entry name" value="Snt2"/>
</dbReference>
<dbReference type="Gene3D" id="3.30.40.10">
    <property type="entry name" value="Zinc/RING finger domain, C3HC4 (zinc finger)"/>
    <property type="match status" value="2"/>
</dbReference>
<dbReference type="Pfam" id="PF13832">
    <property type="entry name" value="zf-HC5HC2H_2"/>
    <property type="match status" value="1"/>
</dbReference>